<evidence type="ECO:0000313" key="3">
    <source>
        <dbReference type="Proteomes" id="UP000281128"/>
    </source>
</evidence>
<organism evidence="2 3">
    <name type="scientific">Roseovarius spongiae</name>
    <dbReference type="NCBI Taxonomy" id="2320272"/>
    <lineage>
        <taxon>Bacteria</taxon>
        <taxon>Pseudomonadati</taxon>
        <taxon>Pseudomonadota</taxon>
        <taxon>Alphaproteobacteria</taxon>
        <taxon>Rhodobacterales</taxon>
        <taxon>Roseobacteraceae</taxon>
        <taxon>Roseovarius</taxon>
    </lineage>
</organism>
<dbReference type="EMBL" id="RAPE01000002">
    <property type="protein sequence ID" value="RKF15175.1"/>
    <property type="molecule type" value="Genomic_DNA"/>
</dbReference>
<dbReference type="Proteomes" id="UP000281128">
    <property type="component" value="Unassembled WGS sequence"/>
</dbReference>
<comment type="caution">
    <text evidence="2">The sequence shown here is derived from an EMBL/GenBank/DDBJ whole genome shotgun (WGS) entry which is preliminary data.</text>
</comment>
<reference evidence="2 3" key="1">
    <citation type="submission" date="2018-09" db="EMBL/GenBank/DDBJ databases">
        <title>Roseovarius spongiae sp. nov., isolated from a marine sponge.</title>
        <authorList>
            <person name="Zhuang L."/>
            <person name="Luo L."/>
        </authorList>
    </citation>
    <scope>NUCLEOTIDE SEQUENCE [LARGE SCALE GENOMIC DNA]</scope>
    <source>
        <strain evidence="2 3">HN-E21</strain>
    </source>
</reference>
<feature type="chain" id="PRO_5017357832" description="Lipoprotein" evidence="1">
    <location>
        <begin position="21"/>
        <end position="211"/>
    </location>
</feature>
<dbReference type="RefSeq" id="WP_121166374.1">
    <property type="nucleotide sequence ID" value="NZ_RAPE01000002.1"/>
</dbReference>
<dbReference type="OrthoDB" id="7836640at2"/>
<gene>
    <name evidence="2" type="ORF">D6850_10055</name>
</gene>
<feature type="signal peptide" evidence="1">
    <location>
        <begin position="1"/>
        <end position="20"/>
    </location>
</feature>
<accession>A0A3A8B9V5</accession>
<keyword evidence="3" id="KW-1185">Reference proteome</keyword>
<protein>
    <recommendedName>
        <fullName evidence="4">Lipoprotein</fullName>
    </recommendedName>
</protein>
<dbReference type="AlphaFoldDB" id="A0A3A8B9V5"/>
<name>A0A3A8B9V5_9RHOB</name>
<sequence length="211" mass="22796">MQTLKIIAAVLMGLAVSACAAPETATRNATMPMPAQPMQAQLDVKSVTVTVPRTLKVSEANRFYPGGDIVWREDPMGDRHAQVQRIVEDAMTRGVAGLDTGTPVALDIQVARFHALTQKARYTTGGVHDLKFTMTLRDPETGAALTEPRMITADLKGFGGRKAIEAERRGQTQKVRITNRLAEVIRAELISPGSHPKASLGVMSMFSTRGS</sequence>
<keyword evidence="1" id="KW-0732">Signal</keyword>
<evidence type="ECO:0008006" key="4">
    <source>
        <dbReference type="Google" id="ProtNLM"/>
    </source>
</evidence>
<evidence type="ECO:0000313" key="2">
    <source>
        <dbReference type="EMBL" id="RKF15175.1"/>
    </source>
</evidence>
<proteinExistence type="predicted"/>
<dbReference type="InterPro" id="IPR046705">
    <property type="entry name" value="DUF6778"/>
</dbReference>
<dbReference type="PROSITE" id="PS51257">
    <property type="entry name" value="PROKAR_LIPOPROTEIN"/>
    <property type="match status" value="1"/>
</dbReference>
<evidence type="ECO:0000256" key="1">
    <source>
        <dbReference type="SAM" id="SignalP"/>
    </source>
</evidence>
<dbReference type="Pfam" id="PF20569">
    <property type="entry name" value="DUF6778"/>
    <property type="match status" value="1"/>
</dbReference>